<reference evidence="3" key="1">
    <citation type="submission" date="2015-09" db="EMBL/GenBank/DDBJ databases">
        <authorList>
            <consortium name="Pathogen Informatics"/>
        </authorList>
    </citation>
    <scope>NUCLEOTIDE SEQUENCE [LARGE SCALE GENOMIC DNA]</scope>
    <source>
        <strain evidence="3">Lake Konstanz</strain>
    </source>
</reference>
<dbReference type="PANTHER" id="PTHR38828">
    <property type="match status" value="1"/>
</dbReference>
<dbReference type="AlphaFoldDB" id="A0A0S4KLV1"/>
<sequence length="209" mass="23575">MVSDALPPVSAYSTSQKRSLSPQQLEKSLERLYTRSVNTTKERDDDYWKGVNEQLEHNKLKKVATGDLTDEEKTRIDHLYTQPIERKKKADQSAAKKSSEHTVSNVKHVTQDEQDAIVDRLYGQAIQSHAQQLAGSLKRVYGDSSTSKGKTLDKDGLATAVEALYTKAIEKKKTADAQLQDKYGWKKIVSEKKITPEEAKTLAERLQKK</sequence>
<evidence type="ECO:0000313" key="3">
    <source>
        <dbReference type="Proteomes" id="UP000051952"/>
    </source>
</evidence>
<accession>A0A0S4KLV1</accession>
<evidence type="ECO:0000256" key="1">
    <source>
        <dbReference type="SAM" id="MobiDB-lite"/>
    </source>
</evidence>
<proteinExistence type="predicted"/>
<dbReference type="EMBL" id="CYKH01001118">
    <property type="protein sequence ID" value="CUI14468.1"/>
    <property type="molecule type" value="Genomic_DNA"/>
</dbReference>
<dbReference type="Proteomes" id="UP000051952">
    <property type="component" value="Unassembled WGS sequence"/>
</dbReference>
<dbReference type="PANTHER" id="PTHR38828:SF4">
    <property type="match status" value="1"/>
</dbReference>
<gene>
    <name evidence="2" type="ORF">BSAL_88795</name>
</gene>
<dbReference type="InterPro" id="IPR039963">
    <property type="entry name" value="Unchar_22kDa"/>
</dbReference>
<feature type="region of interest" description="Disordered" evidence="1">
    <location>
        <begin position="1"/>
        <end position="45"/>
    </location>
</feature>
<dbReference type="VEuPathDB" id="TriTrypDB:BSAL_88795"/>
<feature type="compositionally biased region" description="Polar residues" evidence="1">
    <location>
        <begin position="11"/>
        <end position="26"/>
    </location>
</feature>
<evidence type="ECO:0000313" key="2">
    <source>
        <dbReference type="EMBL" id="CUI14468.1"/>
    </source>
</evidence>
<keyword evidence="3" id="KW-1185">Reference proteome</keyword>
<organism evidence="2 3">
    <name type="scientific">Bodo saltans</name>
    <name type="common">Flagellated protozoan</name>
    <dbReference type="NCBI Taxonomy" id="75058"/>
    <lineage>
        <taxon>Eukaryota</taxon>
        <taxon>Discoba</taxon>
        <taxon>Euglenozoa</taxon>
        <taxon>Kinetoplastea</taxon>
        <taxon>Metakinetoplastina</taxon>
        <taxon>Eubodonida</taxon>
        <taxon>Bodonidae</taxon>
        <taxon>Bodo</taxon>
    </lineage>
</organism>
<protein>
    <submittedName>
        <fullName evidence="2">Uncharacterized protein</fullName>
    </submittedName>
</protein>
<feature type="region of interest" description="Disordered" evidence="1">
    <location>
        <begin position="83"/>
        <end position="108"/>
    </location>
</feature>
<name>A0A0S4KLV1_BODSA</name>